<dbReference type="Pfam" id="PF13560">
    <property type="entry name" value="HTH_31"/>
    <property type="match status" value="1"/>
</dbReference>
<dbReference type="Proteomes" id="UP000033632">
    <property type="component" value="Unassembled WGS sequence"/>
</dbReference>
<dbReference type="PROSITE" id="PS50943">
    <property type="entry name" value="HTH_CROC1"/>
    <property type="match status" value="1"/>
</dbReference>
<dbReference type="EMBL" id="JZEX01000020">
    <property type="protein sequence ID" value="KKB13639.1"/>
    <property type="molecule type" value="Genomic_DNA"/>
</dbReference>
<dbReference type="SMART" id="SM00530">
    <property type="entry name" value="HTH_XRE"/>
    <property type="match status" value="1"/>
</dbReference>
<proteinExistence type="inferred from homology"/>
<evidence type="ECO:0000313" key="3">
    <source>
        <dbReference type="EMBL" id="KKB13639.1"/>
    </source>
</evidence>
<evidence type="ECO:0000259" key="2">
    <source>
        <dbReference type="PROSITE" id="PS50943"/>
    </source>
</evidence>
<keyword evidence="4" id="KW-1185">Reference proteome</keyword>
<comment type="caution">
    <text evidence="3">The sequence shown here is derived from an EMBL/GenBank/DDBJ whole genome shotgun (WGS) entry which is preliminary data.</text>
</comment>
<keyword evidence="3" id="KW-0238">DNA-binding</keyword>
<dbReference type="Pfam" id="PF06114">
    <property type="entry name" value="Peptidase_M78"/>
    <property type="match status" value="1"/>
</dbReference>
<dbReference type="PATRIC" id="fig|443610.3.peg.2593"/>
<reference evidence="3 4" key="1">
    <citation type="submission" date="2015-03" db="EMBL/GenBank/DDBJ databases">
        <authorList>
            <person name="Hassan Y.I."/>
            <person name="Lepp D."/>
            <person name="Li X.-Z."/>
            <person name="Zhou T."/>
        </authorList>
    </citation>
    <scope>NUCLEOTIDE SEQUENCE [LARGE SCALE GENOMIC DNA]</scope>
    <source>
        <strain evidence="3 4">BD-c194</strain>
    </source>
</reference>
<dbReference type="GO" id="GO:0003677">
    <property type="term" value="F:DNA binding"/>
    <property type="evidence" value="ECO:0007669"/>
    <property type="project" value="UniProtKB-KW"/>
</dbReference>
<dbReference type="InterPro" id="IPR001387">
    <property type="entry name" value="Cro/C1-type_HTH"/>
</dbReference>
<protein>
    <submittedName>
        <fullName evidence="3">DNA-binding protein</fullName>
    </submittedName>
</protein>
<dbReference type="AlphaFoldDB" id="A0A0F5FXR1"/>
<dbReference type="SUPFAM" id="SSF47413">
    <property type="entry name" value="lambda repressor-like DNA-binding domains"/>
    <property type="match status" value="1"/>
</dbReference>
<comment type="similarity">
    <text evidence="1">Belongs to the short-chain fatty acyl-CoA assimilation regulator (ScfR) family.</text>
</comment>
<gene>
    <name evidence="3" type="ORF">VE25_00690</name>
</gene>
<dbReference type="OrthoDB" id="9794834at2"/>
<dbReference type="InterPro" id="IPR010982">
    <property type="entry name" value="Lambda_DNA-bd_dom_sf"/>
</dbReference>
<organism evidence="3 4">
    <name type="scientific">Devosia geojensis</name>
    <dbReference type="NCBI Taxonomy" id="443610"/>
    <lineage>
        <taxon>Bacteria</taxon>
        <taxon>Pseudomonadati</taxon>
        <taxon>Pseudomonadota</taxon>
        <taxon>Alphaproteobacteria</taxon>
        <taxon>Hyphomicrobiales</taxon>
        <taxon>Devosiaceae</taxon>
        <taxon>Devosia</taxon>
    </lineage>
</organism>
<dbReference type="InterPro" id="IPR052345">
    <property type="entry name" value="Rad_response_metalloprotease"/>
</dbReference>
<dbReference type="PANTHER" id="PTHR43236">
    <property type="entry name" value="ANTITOXIN HIGA1"/>
    <property type="match status" value="1"/>
</dbReference>
<evidence type="ECO:0000256" key="1">
    <source>
        <dbReference type="ARBA" id="ARBA00007227"/>
    </source>
</evidence>
<name>A0A0F5FXR1_9HYPH</name>
<accession>A0A0F5FXR1</accession>
<dbReference type="InterPro" id="IPR010359">
    <property type="entry name" value="IrrE_HExxH"/>
</dbReference>
<sequence>MSTRGDMLRLARQRRGYQQKVAAALLGVSASDLSRIENGIKDASDQTIEVAARAFKMPPSFFDQRIAVYGAPVSVHPMWRKKAEVTAGEMDAVIAELNIRTHHLRRLLDAAQVNAVRTVPTLDFDEYGDAERIAGLVRAHWQVPSGPLRNLTQIIEEAGIVVAHSSLNGSSISGVTFRVPGMPPLIVLNDSQPADRMRFTLAHELGHIVMHRFPTPDMEAEANAFASYLLAPSRDIRPYFGRGRVDLPRLAALKTEWRMSMSSLVFVADRLGLLTPNQKVYIWKQFSMNNMRTREPPELDFPHEQPTVLPSVIRMHIDALGYSVGDLAAILHMDAEELPAFYGIDAPVGNRGSTLRLVK</sequence>
<dbReference type="PANTHER" id="PTHR43236:SF1">
    <property type="entry name" value="BLL7220 PROTEIN"/>
    <property type="match status" value="1"/>
</dbReference>
<dbReference type="Gene3D" id="1.10.10.2910">
    <property type="match status" value="1"/>
</dbReference>
<feature type="domain" description="HTH cro/C1-type" evidence="2">
    <location>
        <begin position="8"/>
        <end position="62"/>
    </location>
</feature>
<dbReference type="Gene3D" id="1.10.260.40">
    <property type="entry name" value="lambda repressor-like DNA-binding domains"/>
    <property type="match status" value="1"/>
</dbReference>
<dbReference type="CDD" id="cd00093">
    <property type="entry name" value="HTH_XRE"/>
    <property type="match status" value="1"/>
</dbReference>
<evidence type="ECO:0000313" key="4">
    <source>
        <dbReference type="Proteomes" id="UP000033632"/>
    </source>
</evidence>